<dbReference type="EMBL" id="CAMPGE010009708">
    <property type="protein sequence ID" value="CAI2368574.1"/>
    <property type="molecule type" value="Genomic_DNA"/>
</dbReference>
<dbReference type="AlphaFoldDB" id="A0AAD1X9Z2"/>
<name>A0AAD1X9Z2_EUPCR</name>
<proteinExistence type="predicted"/>
<feature type="compositionally biased region" description="Basic and acidic residues" evidence="2">
    <location>
        <begin position="59"/>
        <end position="73"/>
    </location>
</feature>
<evidence type="ECO:0000313" key="3">
    <source>
        <dbReference type="EMBL" id="CAI2368574.1"/>
    </source>
</evidence>
<keyword evidence="1" id="KW-0175">Coiled coil</keyword>
<evidence type="ECO:0000256" key="2">
    <source>
        <dbReference type="SAM" id="MobiDB-lite"/>
    </source>
</evidence>
<keyword evidence="4" id="KW-1185">Reference proteome</keyword>
<evidence type="ECO:0000256" key="1">
    <source>
        <dbReference type="SAM" id="Coils"/>
    </source>
</evidence>
<organism evidence="3 4">
    <name type="scientific">Euplotes crassus</name>
    <dbReference type="NCBI Taxonomy" id="5936"/>
    <lineage>
        <taxon>Eukaryota</taxon>
        <taxon>Sar</taxon>
        <taxon>Alveolata</taxon>
        <taxon>Ciliophora</taxon>
        <taxon>Intramacronucleata</taxon>
        <taxon>Spirotrichea</taxon>
        <taxon>Hypotrichia</taxon>
        <taxon>Euplotida</taxon>
        <taxon>Euplotidae</taxon>
        <taxon>Moneuplotes</taxon>
    </lineage>
</organism>
<comment type="caution">
    <text evidence="3">The sequence shown here is derived from an EMBL/GenBank/DDBJ whole genome shotgun (WGS) entry which is preliminary data.</text>
</comment>
<feature type="coiled-coil region" evidence="1">
    <location>
        <begin position="205"/>
        <end position="289"/>
    </location>
</feature>
<reference evidence="3" key="1">
    <citation type="submission" date="2023-07" db="EMBL/GenBank/DDBJ databases">
        <authorList>
            <consortium name="AG Swart"/>
            <person name="Singh M."/>
            <person name="Singh A."/>
            <person name="Seah K."/>
            <person name="Emmerich C."/>
        </authorList>
    </citation>
    <scope>NUCLEOTIDE SEQUENCE</scope>
    <source>
        <strain evidence="3">DP1</strain>
    </source>
</reference>
<accession>A0AAD1X9Z2</accession>
<feature type="region of interest" description="Disordered" evidence="2">
    <location>
        <begin position="1"/>
        <end position="103"/>
    </location>
</feature>
<feature type="compositionally biased region" description="Polar residues" evidence="2">
    <location>
        <begin position="8"/>
        <end position="18"/>
    </location>
</feature>
<sequence length="416" mass="47939">MSKHNHNPIPQDSETVNDMFNKGENPKAKALTIEPKLREKKQPQPEITKEYKAGTPKKLSNELNKDLGGKHGPESSINNRASSIRSKTNKSTGNTSKNKQIREGLDEIDQEIEYIDSNLPDEVLEEDDELSGLVNSNKILRDKVNHLSFIVENAIEKAASLRKQINTHRKEPEDEELKSKLKEINKYQKAIMKLKYPRKKEDYKTKEIKDEIKILNKEIKELEENQIQSIKRQNQNRTRAYEEIAKGNGEKNLKVITLKSSLQQEKEIVAQLEQESKENEANYEIAMKQLRSVNTEYRSLVDKRIALTSNTQTPDESEVTKEDRMISDIQKKKIIKRIANNKLTQIKMKVKAQKKVNIDIDKEIIELKSSIQEKLKENEQMSKRAKEMKGMFVQRPNDSTVSATKAPPSPIISEEL</sequence>
<feature type="region of interest" description="Disordered" evidence="2">
    <location>
        <begin position="392"/>
        <end position="416"/>
    </location>
</feature>
<protein>
    <submittedName>
        <fullName evidence="3">Uncharacterized protein</fullName>
    </submittedName>
</protein>
<feature type="compositionally biased region" description="Basic and acidic residues" evidence="2">
    <location>
        <begin position="35"/>
        <end position="52"/>
    </location>
</feature>
<dbReference type="Proteomes" id="UP001295684">
    <property type="component" value="Unassembled WGS sequence"/>
</dbReference>
<evidence type="ECO:0000313" key="4">
    <source>
        <dbReference type="Proteomes" id="UP001295684"/>
    </source>
</evidence>
<feature type="compositionally biased region" description="Polar residues" evidence="2">
    <location>
        <begin position="89"/>
        <end position="98"/>
    </location>
</feature>
<feature type="coiled-coil region" evidence="1">
    <location>
        <begin position="364"/>
        <end position="391"/>
    </location>
</feature>
<gene>
    <name evidence="3" type="ORF">ECRASSUSDP1_LOCUS9868</name>
</gene>
<feature type="compositionally biased region" description="Low complexity" evidence="2">
    <location>
        <begin position="75"/>
        <end position="86"/>
    </location>
</feature>